<evidence type="ECO:0000313" key="8">
    <source>
        <dbReference type="EMBL" id="RDW25165.1"/>
    </source>
</evidence>
<accession>A0A1D8NEB3</accession>
<evidence type="ECO:0000256" key="1">
    <source>
        <dbReference type="ARBA" id="ARBA00006019"/>
    </source>
</evidence>
<dbReference type="VEuPathDB" id="FungiDB:YALI0_D12518g"/>
<dbReference type="GO" id="GO:0031625">
    <property type="term" value="F:ubiquitin protein ligase binding"/>
    <property type="evidence" value="ECO:0007669"/>
    <property type="project" value="InterPro"/>
</dbReference>
<keyword evidence="3" id="KW-0832">Ubl conjugation</keyword>
<comment type="similarity">
    <text evidence="1 4 5">Belongs to the cullin family.</text>
</comment>
<dbReference type="FunFam" id="1.10.10.10:FF:000014">
    <property type="entry name" value="Cullin 1"/>
    <property type="match status" value="1"/>
</dbReference>
<dbReference type="GO" id="GO:0043224">
    <property type="term" value="C:nuclear SCF ubiquitin ligase complex"/>
    <property type="evidence" value="ECO:0007669"/>
    <property type="project" value="EnsemblFungi"/>
</dbReference>
<keyword evidence="2" id="KW-1017">Isopeptide bond</keyword>
<dbReference type="Gene3D" id="1.20.1310.10">
    <property type="entry name" value="Cullin Repeats"/>
    <property type="match status" value="4"/>
</dbReference>
<evidence type="ECO:0000256" key="5">
    <source>
        <dbReference type="RuleBase" id="RU003829"/>
    </source>
</evidence>
<reference evidence="7 9" key="1">
    <citation type="journal article" date="2016" name="PLoS ONE">
        <title>Sequence Assembly of Yarrowia lipolytica Strain W29/CLIB89 Shows Transposable Element Diversity.</title>
        <authorList>
            <person name="Magnan C."/>
            <person name="Yu J."/>
            <person name="Chang I."/>
            <person name="Jahn E."/>
            <person name="Kanomata Y."/>
            <person name="Wu J."/>
            <person name="Zeller M."/>
            <person name="Oakes M."/>
            <person name="Baldi P."/>
            <person name="Sandmeyer S."/>
        </authorList>
    </citation>
    <scope>NUCLEOTIDE SEQUENCE [LARGE SCALE GENOMIC DNA]</scope>
    <source>
        <strain evidence="7">CLIB89</strain>
        <strain evidence="9">CLIB89(W29)</strain>
    </source>
</reference>
<dbReference type="GeneID" id="2910143"/>
<feature type="domain" description="Cullin family profile" evidence="6">
    <location>
        <begin position="419"/>
        <end position="658"/>
    </location>
</feature>
<evidence type="ECO:0000313" key="9">
    <source>
        <dbReference type="Proteomes" id="UP000182444"/>
    </source>
</evidence>
<dbReference type="SUPFAM" id="SSF46785">
    <property type="entry name" value="Winged helix' DNA-binding domain"/>
    <property type="match status" value="1"/>
</dbReference>
<dbReference type="OrthoDB" id="27073at2759"/>
<dbReference type="Proteomes" id="UP000182444">
    <property type="component" value="Chromosome 1D"/>
</dbReference>
<dbReference type="PROSITE" id="PS01256">
    <property type="entry name" value="CULLIN_1"/>
    <property type="match status" value="1"/>
</dbReference>
<dbReference type="InterPro" id="IPR059120">
    <property type="entry name" value="Cullin-like_AB"/>
</dbReference>
<dbReference type="FunFam" id="1.20.1310.10:FF:000002">
    <property type="entry name" value="cullin-3 isoform X1"/>
    <property type="match status" value="1"/>
</dbReference>
<dbReference type="SUPFAM" id="SSF74788">
    <property type="entry name" value="Cullin repeat-like"/>
    <property type="match status" value="1"/>
</dbReference>
<protein>
    <submittedName>
        <fullName evidence="8">Cullin</fullName>
    </submittedName>
</protein>
<dbReference type="AlphaFoldDB" id="A0A1D8NEB3"/>
<dbReference type="GO" id="GO:0031146">
    <property type="term" value="P:SCF-dependent proteasomal ubiquitin-dependent protein catabolic process"/>
    <property type="evidence" value="ECO:0007669"/>
    <property type="project" value="EnsemblFungi"/>
</dbReference>
<dbReference type="EMBL" id="CP017556">
    <property type="protein sequence ID" value="AOW03975.1"/>
    <property type="molecule type" value="Genomic_DNA"/>
</dbReference>
<evidence type="ECO:0000313" key="10">
    <source>
        <dbReference type="Proteomes" id="UP000256601"/>
    </source>
</evidence>
<dbReference type="SUPFAM" id="SSF75632">
    <property type="entry name" value="Cullin homology domain"/>
    <property type="match status" value="1"/>
</dbReference>
<dbReference type="SMART" id="SM00182">
    <property type="entry name" value="CULLIN"/>
    <property type="match status" value="1"/>
</dbReference>
<dbReference type="FunFam" id="1.20.1310.10:FF:000029">
    <property type="entry name" value="Cullin homolog 1"/>
    <property type="match status" value="1"/>
</dbReference>
<reference evidence="8 10" key="2">
    <citation type="submission" date="2018-07" db="EMBL/GenBank/DDBJ databases">
        <title>Draft Genome Assemblies for Five Robust Yarrowia lipolytica Strains Exhibiting High Lipid Production and Pentose Sugar Utilization and Sugar Alcohol Secretion from Undetoxified Lignocellulosic Biomass Hydrolysates.</title>
        <authorList>
            <consortium name="DOE Joint Genome Institute"/>
            <person name="Walker C."/>
            <person name="Ryu S."/>
            <person name="Na H."/>
            <person name="Zane M."/>
            <person name="LaButti K."/>
            <person name="Lipzen A."/>
            <person name="Haridas S."/>
            <person name="Barry K."/>
            <person name="Grigoriev I.V."/>
            <person name="Quarterman J."/>
            <person name="Slininger P."/>
            <person name="Dien B."/>
            <person name="Trinh C.T."/>
        </authorList>
    </citation>
    <scope>NUCLEOTIDE SEQUENCE [LARGE SCALE GENOMIC DNA]</scope>
    <source>
        <strain evidence="8 10">YB392</strain>
    </source>
</reference>
<dbReference type="InterPro" id="IPR016158">
    <property type="entry name" value="Cullin_homology"/>
</dbReference>
<dbReference type="VEuPathDB" id="FungiDB:YALI1_D15622g"/>
<dbReference type="InterPro" id="IPR016159">
    <property type="entry name" value="Cullin_repeat-like_dom_sf"/>
</dbReference>
<dbReference type="Pfam" id="PF00888">
    <property type="entry name" value="Cullin"/>
    <property type="match status" value="1"/>
</dbReference>
<dbReference type="Gene3D" id="3.30.230.130">
    <property type="entry name" value="Cullin, Chain C, Domain 2"/>
    <property type="match status" value="1"/>
</dbReference>
<dbReference type="InterPro" id="IPR001373">
    <property type="entry name" value="Cullin_N"/>
</dbReference>
<evidence type="ECO:0000313" key="7">
    <source>
        <dbReference type="EMBL" id="AOW03975.1"/>
    </source>
</evidence>
<dbReference type="RefSeq" id="XP_502748.1">
    <property type="nucleotide sequence ID" value="XM_502748.1"/>
</dbReference>
<dbReference type="SMART" id="SM00884">
    <property type="entry name" value="Cullin_Nedd8"/>
    <property type="match status" value="1"/>
</dbReference>
<dbReference type="InterPro" id="IPR036390">
    <property type="entry name" value="WH_DNA-bd_sf"/>
</dbReference>
<dbReference type="EMBL" id="KZ859010">
    <property type="protein sequence ID" value="RDW25165.1"/>
    <property type="molecule type" value="Genomic_DNA"/>
</dbReference>
<gene>
    <name evidence="8" type="ORF">B0I71DRAFT_133078</name>
    <name evidence="7" type="ORF">YALI1_D15622g</name>
</gene>
<evidence type="ECO:0000259" key="6">
    <source>
        <dbReference type="PROSITE" id="PS50069"/>
    </source>
</evidence>
<dbReference type="InterPro" id="IPR036317">
    <property type="entry name" value="Cullin_homology_sf"/>
</dbReference>
<dbReference type="PROSITE" id="PS50069">
    <property type="entry name" value="CULLIN_2"/>
    <property type="match status" value="1"/>
</dbReference>
<dbReference type="FunFam" id="1.20.1310.10:FF:000001">
    <property type="entry name" value="Cullin 3"/>
    <property type="match status" value="1"/>
</dbReference>
<dbReference type="InterPro" id="IPR016157">
    <property type="entry name" value="Cullin_CS"/>
</dbReference>
<dbReference type="Pfam" id="PF10557">
    <property type="entry name" value="Cullin_Nedd8"/>
    <property type="match status" value="1"/>
</dbReference>
<dbReference type="FunFam" id="3.30.230.130:FF:000031">
    <property type="entry name" value="Cullin"/>
    <property type="match status" value="1"/>
</dbReference>
<dbReference type="InterPro" id="IPR036388">
    <property type="entry name" value="WH-like_DNA-bd_sf"/>
</dbReference>
<organism evidence="7 9">
    <name type="scientific">Yarrowia lipolytica</name>
    <name type="common">Candida lipolytica</name>
    <dbReference type="NCBI Taxonomy" id="4952"/>
    <lineage>
        <taxon>Eukaryota</taxon>
        <taxon>Fungi</taxon>
        <taxon>Dikarya</taxon>
        <taxon>Ascomycota</taxon>
        <taxon>Saccharomycotina</taxon>
        <taxon>Dipodascomycetes</taxon>
        <taxon>Dipodascales</taxon>
        <taxon>Dipodascales incertae sedis</taxon>
        <taxon>Yarrowia</taxon>
    </lineage>
</organism>
<evidence type="ECO:0000256" key="2">
    <source>
        <dbReference type="ARBA" id="ARBA00022499"/>
    </source>
</evidence>
<evidence type="ECO:0000256" key="3">
    <source>
        <dbReference type="ARBA" id="ARBA00022843"/>
    </source>
</evidence>
<dbReference type="OMA" id="IREWDRY"/>
<dbReference type="Pfam" id="PF26557">
    <property type="entry name" value="Cullin_AB"/>
    <property type="match status" value="1"/>
</dbReference>
<proteinExistence type="inferred from homology"/>
<dbReference type="PANTHER" id="PTHR11932">
    <property type="entry name" value="CULLIN"/>
    <property type="match status" value="1"/>
</dbReference>
<dbReference type="InterPro" id="IPR019559">
    <property type="entry name" value="Cullin_neddylation_domain"/>
</dbReference>
<dbReference type="Gene3D" id="1.10.10.10">
    <property type="entry name" value="Winged helix-like DNA-binding domain superfamily/Winged helix DNA-binding domain"/>
    <property type="match status" value="1"/>
</dbReference>
<evidence type="ECO:0000256" key="4">
    <source>
        <dbReference type="PROSITE-ProRule" id="PRU00330"/>
    </source>
</evidence>
<dbReference type="KEGG" id="yli:2910143"/>
<dbReference type="Proteomes" id="UP000256601">
    <property type="component" value="Unassembled WGS sequence"/>
</dbReference>
<name>A0A1D8NEB3_YARLL</name>
<dbReference type="eggNOG" id="KOG2166">
    <property type="taxonomic scope" value="Eukaryota"/>
</dbReference>
<dbReference type="InterPro" id="IPR045093">
    <property type="entry name" value="Cullin"/>
</dbReference>
<sequence>MVNTPPLPRADDIDATWKYIEDGVGQVLRDDLAHGAGLSSQMYMNLYSAIHNYCVSRDSNRSVSLASRGGVGSSTRGAQLIGADLYYKLKGFLESHLSSLEAEAQPMSGGNLLLYYIKCWDKYTVGAQYINHIFNYLNRHWVKRERDDGRKNVVDVNTMCLCAWKECFFDPLEKKVIDALLEQFTRLRNGESTGTIDIRKVVYSLVSLGLDQLDIKRVNLQVYEQAFLHPFIQHTKDYYTKESALFLQENTVVDYNRKAEQRLAEEKGRVDVYLHPSSEQRVIETCHECLIADHAEVIRSEFGSLLQGYREDDIRRVHVLLSKVDGALDPILPVFESYVKQEGENAVKQLAKDLTGTVDASTYVDTLIGVYERYVHLVEVAFSNHTSLHKVLDAACLAFINKNAIATPDSPSNKSRDSKTPELLASYCNTLLKKTTKTTEDFDLEAKLENAIVIFRFLEEKDAFQKHYTRNLARRLVYNSSASDDAERSMVNKLKNECGMEYTGKLNKMFQDISVSGELQEEFKERVQQKRQDAAASGGEANLVDFSPTIIAEGCWPLPSVKDGFRLPNDLTKTYEAFTQYYQAKHQGRKLKWLWNFTKGDVKIHTKGSKIGYSVTASIYQIAILLAYNDADVLSVADLQEITGLSNTYLHGSLHLILKSKFLLVEGVSGDPKDVELTPETRIVFNQDFKSKKIRININGVIKTEAKAEAEETKKAIEEDRKWFLQATIVRVMKARKTLKHTALVQETIVQSKKRFHPKIGEIKKVIDDLIEREYLTRIEQDKYEYAA</sequence>